<dbReference type="Proteomes" id="UP000274922">
    <property type="component" value="Unassembled WGS sequence"/>
</dbReference>
<dbReference type="Gene3D" id="1.10.287.370">
    <property type="match status" value="1"/>
</dbReference>
<organism evidence="1 2">
    <name type="scientific">Caulochytrium protostelioides</name>
    <dbReference type="NCBI Taxonomy" id="1555241"/>
    <lineage>
        <taxon>Eukaryota</taxon>
        <taxon>Fungi</taxon>
        <taxon>Fungi incertae sedis</taxon>
        <taxon>Chytridiomycota</taxon>
        <taxon>Chytridiomycota incertae sedis</taxon>
        <taxon>Chytridiomycetes</taxon>
        <taxon>Caulochytriales</taxon>
        <taxon>Caulochytriaceae</taxon>
        <taxon>Caulochytrium</taxon>
    </lineage>
</organism>
<protein>
    <submittedName>
        <fullName evidence="1">Uncharacterized protein</fullName>
    </submittedName>
</protein>
<dbReference type="CDD" id="cd23158">
    <property type="entry name" value="Prefoldin_UXT"/>
    <property type="match status" value="1"/>
</dbReference>
<dbReference type="InterPro" id="IPR004127">
    <property type="entry name" value="Prefoldin_subunit_alpha"/>
</dbReference>
<gene>
    <name evidence="1" type="ORF">CXG81DRAFT_23165</name>
</gene>
<proteinExistence type="predicted"/>
<dbReference type="SUPFAM" id="SSF46579">
    <property type="entry name" value="Prefoldin"/>
    <property type="match status" value="1"/>
</dbReference>
<dbReference type="STRING" id="1555241.A0A4P9XGA5"/>
<dbReference type="EMBL" id="ML014112">
    <property type="protein sequence ID" value="RKP04210.1"/>
    <property type="molecule type" value="Genomic_DNA"/>
</dbReference>
<evidence type="ECO:0000313" key="1">
    <source>
        <dbReference type="EMBL" id="RKP04210.1"/>
    </source>
</evidence>
<dbReference type="AlphaFoldDB" id="A0A4P9XGA5"/>
<keyword evidence="2" id="KW-1185">Reference proteome</keyword>
<sequence>MTGQAVAAAAAAPPPGLISADGMAPDRALQYYNALINASLKPRLEAVLQRRNALYADMAEFHQLQAQMETLEKARAAEPAASGAADGAPTATDAAAAAAAAAQPAASSLPPSSPSTKKTVAPLLTRVDLGCDFYATASIPRPDRITVNIGADLWVEMDFAEAAVFIKEKVAGLEERALLATDEANEIKAHITFVLESIAQIAAEAGEDVAALGLPVPPARPRNEQR</sequence>
<dbReference type="OrthoDB" id="433124at2759"/>
<accession>A0A4P9XGA5</accession>
<dbReference type="InterPro" id="IPR009053">
    <property type="entry name" value="Prefoldin"/>
</dbReference>
<name>A0A4P9XGA5_9FUNG</name>
<reference evidence="2" key="1">
    <citation type="journal article" date="2018" name="Nat. Microbiol.">
        <title>Leveraging single-cell genomics to expand the fungal tree of life.</title>
        <authorList>
            <person name="Ahrendt S.R."/>
            <person name="Quandt C.A."/>
            <person name="Ciobanu D."/>
            <person name="Clum A."/>
            <person name="Salamov A."/>
            <person name="Andreopoulos B."/>
            <person name="Cheng J.F."/>
            <person name="Woyke T."/>
            <person name="Pelin A."/>
            <person name="Henrissat B."/>
            <person name="Reynolds N.K."/>
            <person name="Benny G.L."/>
            <person name="Smith M.E."/>
            <person name="James T.Y."/>
            <person name="Grigoriev I.V."/>
        </authorList>
    </citation>
    <scope>NUCLEOTIDE SEQUENCE [LARGE SCALE GENOMIC DNA]</scope>
    <source>
        <strain evidence="2">ATCC 52028</strain>
    </source>
</reference>
<evidence type="ECO:0000313" key="2">
    <source>
        <dbReference type="Proteomes" id="UP000274922"/>
    </source>
</evidence>
<dbReference type="Pfam" id="PF02996">
    <property type="entry name" value="Prefoldin"/>
    <property type="match status" value="1"/>
</dbReference>